<organism evidence="2 3">
    <name type="scientific">Exophiala viscosa</name>
    <dbReference type="NCBI Taxonomy" id="2486360"/>
    <lineage>
        <taxon>Eukaryota</taxon>
        <taxon>Fungi</taxon>
        <taxon>Dikarya</taxon>
        <taxon>Ascomycota</taxon>
        <taxon>Pezizomycotina</taxon>
        <taxon>Eurotiomycetes</taxon>
        <taxon>Chaetothyriomycetidae</taxon>
        <taxon>Chaetothyriales</taxon>
        <taxon>Herpotrichiellaceae</taxon>
        <taxon>Exophiala</taxon>
    </lineage>
</organism>
<dbReference type="AlphaFoldDB" id="A0AAN6IB95"/>
<accession>A0AAN6IB95</accession>
<name>A0AAN6IB95_9EURO</name>
<dbReference type="Proteomes" id="UP001203852">
    <property type="component" value="Unassembled WGS sequence"/>
</dbReference>
<reference evidence="2" key="1">
    <citation type="journal article" date="2022" name="bioRxiv">
        <title>Deciphering the potential niche of two novel black yeast fungi from a biological soil crust based on their genomes, phenotypes, and melanin regulation.</title>
        <authorList>
            <consortium name="DOE Joint Genome Institute"/>
            <person name="Carr E.C."/>
            <person name="Barton Q."/>
            <person name="Grambo S."/>
            <person name="Sullivan M."/>
            <person name="Renfro C.M."/>
            <person name="Kuo A."/>
            <person name="Pangilinan J."/>
            <person name="Lipzen A."/>
            <person name="Keymanesh K."/>
            <person name="Savage E."/>
            <person name="Barry K."/>
            <person name="Grigoriev I.V."/>
            <person name="Riekhof W.R."/>
            <person name="Harris S.S."/>
        </authorList>
    </citation>
    <scope>NUCLEOTIDE SEQUENCE</scope>
    <source>
        <strain evidence="2">JF 03-4F</strain>
    </source>
</reference>
<evidence type="ECO:0000256" key="1">
    <source>
        <dbReference type="SAM" id="MobiDB-lite"/>
    </source>
</evidence>
<protein>
    <submittedName>
        <fullName evidence="2">Uncharacterized protein</fullName>
    </submittedName>
</protein>
<gene>
    <name evidence="2" type="ORF">EDD36DRAFT_313952</name>
</gene>
<keyword evidence="3" id="KW-1185">Reference proteome</keyword>
<evidence type="ECO:0000313" key="3">
    <source>
        <dbReference type="Proteomes" id="UP001203852"/>
    </source>
</evidence>
<comment type="caution">
    <text evidence="2">The sequence shown here is derived from an EMBL/GenBank/DDBJ whole genome shotgun (WGS) entry which is preliminary data.</text>
</comment>
<evidence type="ECO:0000313" key="2">
    <source>
        <dbReference type="EMBL" id="KAI1611138.1"/>
    </source>
</evidence>
<dbReference type="EMBL" id="MU404357">
    <property type="protein sequence ID" value="KAI1611138.1"/>
    <property type="molecule type" value="Genomic_DNA"/>
</dbReference>
<feature type="region of interest" description="Disordered" evidence="1">
    <location>
        <begin position="93"/>
        <end position="155"/>
    </location>
</feature>
<sequence>MSLQTGSEMDNDCNGLPCPSQIAIALLIVKSKPTHSSIEEHLNSLRKAVIQEPHAGSPTFDFDPAVYWEAQYQILESEKMRLLDEIAALKEGPRADRGSKATEPPAISSALGKRKRTNASVVEDSPQTKRNGHDTGDVLSDDGLQATGAKATSGRSDRTAILRGFFSLRRDLHLKKPSRDNLLSAVKAITSGLCKGFQFAYGNVGVDDARRESYSVDELLSITEQVYPSILRALQHTEPGKGADGHVRFSVVSDVVRWFETILGCLHKSALAEYVECDSRTESNVKASQPRTEADKLPAPVKTVCRSSDGRILARALIKLITTLDLSHDVHCDVLEGILCALLDQVGMSLSQVVFYGSKSTDASILPPKGLLGDDPIDSQEAVDVVKVEGPYLVCILRQALAFLHANAGNMSKQGMLLFSLREPTKDKTLRDLIEATIQNTLLRGVFGDDDDTFYDALRRGEGNPNHDLDKILAELQPEEASADWYIGQLWEHLGWDILSGKRAL</sequence>
<proteinExistence type="predicted"/>